<dbReference type="GO" id="GO:0046872">
    <property type="term" value="F:metal ion binding"/>
    <property type="evidence" value="ECO:0007669"/>
    <property type="project" value="UniProtKB-KW"/>
</dbReference>
<dbReference type="PANTHER" id="PTHR34382">
    <property type="entry name" value="PTS SYSTEM N,N'-DIACETYLCHITOBIOSE-SPECIFIC EIIA COMPONENT"/>
    <property type="match status" value="1"/>
</dbReference>
<sequence>MDKDPKQVADLVNDAAKKEKEANELSMQQTMMLIMNAGNAKAFAKEAIDAAKKGDFDKAEAKIKAANEALVDAHNTQTGMLTEEARGNHAKLTLLVVHAQDHLMTAITYIDLAQELVDVYKQMAELKK</sequence>
<accession>A0AAP3GWG4</accession>
<dbReference type="SUPFAM" id="SSF46973">
    <property type="entry name" value="Enzyme IIa from lactose specific PTS, IIa-lac"/>
    <property type="match status" value="1"/>
</dbReference>
<dbReference type="PIRSF" id="PIRSF000699">
    <property type="entry name" value="PTS_IILac_III"/>
    <property type="match status" value="1"/>
</dbReference>
<keyword evidence="6" id="KW-0460">Magnesium</keyword>
<dbReference type="PROSITE" id="PS51095">
    <property type="entry name" value="PTS_EIIA_TYPE_3"/>
    <property type="match status" value="1"/>
</dbReference>
<proteinExistence type="predicted"/>
<comment type="caution">
    <text evidence="8">The sequence shown here is derived from an EMBL/GenBank/DDBJ whole genome shotgun (WGS) entry which is preliminary data.</text>
</comment>
<keyword evidence="4" id="KW-0598">Phosphotransferase system</keyword>
<dbReference type="Gene3D" id="1.20.58.80">
    <property type="entry name" value="Phosphotransferase system, lactose/cellobiose-type IIA subunit"/>
    <property type="match status" value="1"/>
</dbReference>
<dbReference type="GO" id="GO:0016740">
    <property type="term" value="F:transferase activity"/>
    <property type="evidence" value="ECO:0007669"/>
    <property type="project" value="UniProtKB-KW"/>
</dbReference>
<dbReference type="InterPro" id="IPR036542">
    <property type="entry name" value="PTS_IIA_lac/cel_sf"/>
</dbReference>
<feature type="modified residue" description="Phosphohistidine; by HPr" evidence="7">
    <location>
        <position position="98"/>
    </location>
</feature>
<feature type="active site" description="Tele-phosphohistidine intermediate" evidence="5">
    <location>
        <position position="98"/>
    </location>
</feature>
<dbReference type="PANTHER" id="PTHR34382:SF7">
    <property type="entry name" value="PTS SYSTEM N,N'-DIACETYLCHITOBIOSE-SPECIFIC EIIA COMPONENT"/>
    <property type="match status" value="1"/>
</dbReference>
<evidence type="ECO:0000256" key="6">
    <source>
        <dbReference type="PIRSR" id="PIRSR000699-2"/>
    </source>
</evidence>
<dbReference type="InterPro" id="IPR003188">
    <property type="entry name" value="PTS_IIA_lac/cel"/>
</dbReference>
<organism evidence="8 9">
    <name type="scientific">Lactobacillus mulieris</name>
    <dbReference type="NCBI Taxonomy" id="2508708"/>
    <lineage>
        <taxon>Bacteria</taxon>
        <taxon>Bacillati</taxon>
        <taxon>Bacillota</taxon>
        <taxon>Bacilli</taxon>
        <taxon>Lactobacillales</taxon>
        <taxon>Lactobacillaceae</taxon>
        <taxon>Lactobacillus</taxon>
    </lineage>
</organism>
<evidence type="ECO:0000256" key="5">
    <source>
        <dbReference type="PIRSR" id="PIRSR000699-1"/>
    </source>
</evidence>
<name>A0AAP3GWG4_9LACO</name>
<dbReference type="GO" id="GO:0009401">
    <property type="term" value="P:phosphoenolpyruvate-dependent sugar phosphotransferase system"/>
    <property type="evidence" value="ECO:0007669"/>
    <property type="project" value="UniProtKB-KW"/>
</dbReference>
<evidence type="ECO:0000313" key="9">
    <source>
        <dbReference type="Proteomes" id="UP001213015"/>
    </source>
</evidence>
<protein>
    <submittedName>
        <fullName evidence="8">PTS lactose/cellobiose transporter subunit IIA</fullName>
    </submittedName>
</protein>
<keyword evidence="1" id="KW-0813">Transport</keyword>
<keyword evidence="6" id="KW-0479">Metal-binding</keyword>
<dbReference type="Proteomes" id="UP001213015">
    <property type="component" value="Unassembled WGS sequence"/>
</dbReference>
<comment type="cofactor">
    <cofactor evidence="6">
        <name>Mg(2+)</name>
        <dbReference type="ChEBI" id="CHEBI:18420"/>
    </cofactor>
    <text evidence="6">Binds 1 Mg(2+) ion per trimer.</text>
</comment>
<evidence type="ECO:0000256" key="1">
    <source>
        <dbReference type="ARBA" id="ARBA00022448"/>
    </source>
</evidence>
<feature type="binding site" evidence="6">
    <location>
        <position position="101"/>
    </location>
    <ligand>
        <name>Mg(2+)</name>
        <dbReference type="ChEBI" id="CHEBI:18420"/>
        <note>ligand shared between all trimeric partners</note>
    </ligand>
</feature>
<dbReference type="AlphaFoldDB" id="A0AAP3GWG4"/>
<dbReference type="EMBL" id="JAKHLF010000005">
    <property type="protein sequence ID" value="MCZ3844749.1"/>
    <property type="molecule type" value="Genomic_DNA"/>
</dbReference>
<evidence type="ECO:0000256" key="3">
    <source>
        <dbReference type="ARBA" id="ARBA00022679"/>
    </source>
</evidence>
<dbReference type="Pfam" id="PF02255">
    <property type="entry name" value="PTS_IIA"/>
    <property type="match status" value="1"/>
</dbReference>
<keyword evidence="2" id="KW-0762">Sugar transport</keyword>
<evidence type="ECO:0000256" key="2">
    <source>
        <dbReference type="ARBA" id="ARBA00022597"/>
    </source>
</evidence>
<reference evidence="8" key="1">
    <citation type="submission" date="2022-01" db="EMBL/GenBank/DDBJ databases">
        <title>VMRC isolate genome collection.</title>
        <authorList>
            <person name="France M."/>
            <person name="Rutt L."/>
            <person name="Humphrys M."/>
            <person name="Ravel J."/>
        </authorList>
    </citation>
    <scope>NUCLEOTIDE SEQUENCE</scope>
    <source>
        <strain evidence="8">C0127B5</strain>
    </source>
</reference>
<keyword evidence="3" id="KW-0808">Transferase</keyword>
<evidence type="ECO:0000256" key="7">
    <source>
        <dbReference type="PROSITE-ProRule" id="PRU00418"/>
    </source>
</evidence>
<dbReference type="GeneID" id="97458757"/>
<dbReference type="CDD" id="cd00215">
    <property type="entry name" value="PTS_IIA_lac"/>
    <property type="match status" value="1"/>
</dbReference>
<evidence type="ECO:0000256" key="4">
    <source>
        <dbReference type="ARBA" id="ARBA00022683"/>
    </source>
</evidence>
<dbReference type="RefSeq" id="WP_006586067.1">
    <property type="nucleotide sequence ID" value="NZ_CP160088.1"/>
</dbReference>
<gene>
    <name evidence="8" type="ORF">L2422_04340</name>
</gene>
<evidence type="ECO:0000313" key="8">
    <source>
        <dbReference type="EMBL" id="MCZ3844749.1"/>
    </source>
</evidence>